<dbReference type="GeneID" id="11497419"/>
<evidence type="ECO:0000313" key="1">
    <source>
        <dbReference type="EMBL" id="CCD26023.1"/>
    </source>
</evidence>
<dbReference type="HOGENOM" id="CLU_607041_0_0_1"/>
<name>G0WE12_NAUDC</name>
<protein>
    <submittedName>
        <fullName evidence="1">Uncharacterized protein</fullName>
    </submittedName>
</protein>
<sequence length="451" mass="52476">MSSVTTDQRELEESNTLLPEVITTGFVLDEEEEDEIKNVENPYLKMFGQTPAIDALRNSERTKNFNTYEYAEFYCPELFGFKSLKPFRNYKGLVKETKDDDNRNDSYKESGKSFSRSTGMEKYVYGEDPIKFVQQFLREYQKRNILESKSTIYTTFRSLLPAKLTAMCAASDGKEDPDALIEQFVLTQVSWHQLVKNAIDTLKLLDDNVIIAERISQSKVFLETASWVKTNKRLRNMMPLLSLSNSRAREFNSMYQEERFNEDFNLTKAIYSFTGNEVATLTGWSIEHPQDIAIIAQFPRIEESELRNKLGVSKYTDAKYESLKDFITTKDSTMSLTMTKLNKEENDESQTKKIAYLEYDYAFKLTDEEWTKNKPIIKRTNSILGTNFTANPYANNTEFQATGRQWTTSAFKEIIRDRRCKHCGHKKDKNHYCSVGMVIYSYRVSKPRQPK</sequence>
<organism evidence="1 2">
    <name type="scientific">Naumovozyma dairenensis (strain ATCC 10597 / BCRC 20456 / CBS 421 / NBRC 0211 / NRRL Y-12639)</name>
    <name type="common">Saccharomyces dairenensis</name>
    <dbReference type="NCBI Taxonomy" id="1071378"/>
    <lineage>
        <taxon>Eukaryota</taxon>
        <taxon>Fungi</taxon>
        <taxon>Dikarya</taxon>
        <taxon>Ascomycota</taxon>
        <taxon>Saccharomycotina</taxon>
        <taxon>Saccharomycetes</taxon>
        <taxon>Saccharomycetales</taxon>
        <taxon>Saccharomycetaceae</taxon>
        <taxon>Naumovozyma</taxon>
    </lineage>
</organism>
<accession>G0WE12</accession>
<reference evidence="1 2" key="1">
    <citation type="journal article" date="2011" name="Proc. Natl. Acad. Sci. U.S.A.">
        <title>Evolutionary erosion of yeast sex chromosomes by mating-type switching accidents.</title>
        <authorList>
            <person name="Gordon J.L."/>
            <person name="Armisen D."/>
            <person name="Proux-Wera E."/>
            <person name="Oheigeartaigh S.S."/>
            <person name="Byrne K.P."/>
            <person name="Wolfe K.H."/>
        </authorList>
    </citation>
    <scope>NUCLEOTIDE SEQUENCE [LARGE SCALE GENOMIC DNA]</scope>
    <source>
        <strain evidence="2">ATCC 10597 / BCRC 20456 / CBS 421 / NBRC 0211 / NRRL Y-12639</strain>
    </source>
</reference>
<proteinExistence type="predicted"/>
<gene>
    <name evidence="1" type="primary">NDAI0G04710</name>
    <name evidence="1" type="ordered locus">NDAI_0G04710</name>
</gene>
<keyword evidence="2" id="KW-1185">Reference proteome</keyword>
<dbReference type="EMBL" id="HE580273">
    <property type="protein sequence ID" value="CCD26023.1"/>
    <property type="molecule type" value="Genomic_DNA"/>
</dbReference>
<dbReference type="Proteomes" id="UP000000689">
    <property type="component" value="Chromosome 7"/>
</dbReference>
<evidence type="ECO:0000313" key="2">
    <source>
        <dbReference type="Proteomes" id="UP000000689"/>
    </source>
</evidence>
<dbReference type="RefSeq" id="XP_003671266.1">
    <property type="nucleotide sequence ID" value="XM_003671218.1"/>
</dbReference>
<dbReference type="AlphaFoldDB" id="G0WE12"/>
<dbReference type="KEGG" id="ndi:NDAI_0G04710"/>